<accession>A0A8J5QQU9</accession>
<dbReference type="PANTHER" id="PTHR15893:SF0">
    <property type="entry name" value="LARGE RIBOSOMAL SUBUNIT PROTEIN BL27M"/>
    <property type="match status" value="1"/>
</dbReference>
<dbReference type="GO" id="GO:0003735">
    <property type="term" value="F:structural constituent of ribosome"/>
    <property type="evidence" value="ECO:0007669"/>
    <property type="project" value="InterPro"/>
</dbReference>
<evidence type="ECO:0000256" key="2">
    <source>
        <dbReference type="ARBA" id="ARBA00010797"/>
    </source>
</evidence>
<organism evidence="11 12">
    <name type="scientific">[Candida] subhashii</name>
    <dbReference type="NCBI Taxonomy" id="561895"/>
    <lineage>
        <taxon>Eukaryota</taxon>
        <taxon>Fungi</taxon>
        <taxon>Dikarya</taxon>
        <taxon>Ascomycota</taxon>
        <taxon>Saccharomycotina</taxon>
        <taxon>Pichiomycetes</taxon>
        <taxon>Debaryomycetaceae</taxon>
        <taxon>Spathaspora</taxon>
    </lineage>
</organism>
<dbReference type="InterPro" id="IPR041244">
    <property type="entry name" value="Ribosomal_bL27m_C"/>
</dbReference>
<comment type="subcellular location">
    <subcellularLocation>
        <location evidence="1">Mitochondrion</location>
    </subcellularLocation>
</comment>
<evidence type="ECO:0000256" key="4">
    <source>
        <dbReference type="ARBA" id="ARBA00022980"/>
    </source>
</evidence>
<dbReference type="NCBIfam" id="TIGR00062">
    <property type="entry name" value="L27"/>
    <property type="match status" value="1"/>
</dbReference>
<dbReference type="EMBL" id="JAGSYN010000054">
    <property type="protein sequence ID" value="KAG7665021.1"/>
    <property type="molecule type" value="Genomic_DNA"/>
</dbReference>
<keyword evidence="4" id="KW-0689">Ribosomal protein</keyword>
<dbReference type="Pfam" id="PF01016">
    <property type="entry name" value="Ribosomal_L27"/>
    <property type="match status" value="1"/>
</dbReference>
<name>A0A8J5QQU9_9ASCO</name>
<dbReference type="AlphaFoldDB" id="A0A8J5QQU9"/>
<keyword evidence="3" id="KW-0809">Transit peptide</keyword>
<evidence type="ECO:0000313" key="11">
    <source>
        <dbReference type="EMBL" id="KAG7665021.1"/>
    </source>
</evidence>
<dbReference type="GO" id="GO:0006412">
    <property type="term" value="P:translation"/>
    <property type="evidence" value="ECO:0007669"/>
    <property type="project" value="InterPro"/>
</dbReference>
<sequence>MLLSRGLISRSLPTTTTVGLTFPKQSTLFNFSQIRTKKKRAAGSRTNNKNSPGKRLGPKVGDGQFVEQGTIIMRQRGTKLHPGDNTGLGHDHTIFALEPGYVRFYYDPFHPLRKYVGVALKKDYMLPKEHFAPRLRRFGYVELMDEGEKMKEEASMSRKEFLAQPELKRQAEEFEAYKNKRLEEYKKSISEEFTGLGLTEQEVENAANRVFDIVQLRKTGQSMSEAREQVTLNFIYELRLALRRGEFTKEEVNTGKKIYSEFAQKIDEVITVNMNNEQIIKQLSSEELETKRKEVKQQLDSYLTEKTLTDKYRQEVEELIVTPGIFSLTEQEQLREEYLPVVLPLTVPGSVVEEFDTQNPPKGHVVQTIFNEETRSFKTIARPKVAVSA</sequence>
<dbReference type="InterPro" id="IPR018261">
    <property type="entry name" value="Ribosomal_bL27_CS"/>
</dbReference>
<protein>
    <recommendedName>
        <fullName evidence="7">Large ribosomal subunit protein bL27m</fullName>
    </recommendedName>
    <alternativeName>
        <fullName evidence="8">54S ribosomal protein L2, mitochondrial</fullName>
    </alternativeName>
</protein>
<dbReference type="FunFam" id="2.40.50.100:FF:000042">
    <property type="entry name" value="50S ribosomal protein L27"/>
    <property type="match status" value="1"/>
</dbReference>
<evidence type="ECO:0000256" key="8">
    <source>
        <dbReference type="ARBA" id="ARBA00035465"/>
    </source>
</evidence>
<evidence type="ECO:0000256" key="1">
    <source>
        <dbReference type="ARBA" id="ARBA00004173"/>
    </source>
</evidence>
<comment type="similarity">
    <text evidence="2">Belongs to the bacterial ribosomal protein bL27 family.</text>
</comment>
<keyword evidence="12" id="KW-1185">Reference proteome</keyword>
<comment type="caution">
    <text evidence="11">The sequence shown here is derived from an EMBL/GenBank/DDBJ whole genome shotgun (WGS) entry which is preliminary data.</text>
</comment>
<evidence type="ECO:0000256" key="6">
    <source>
        <dbReference type="ARBA" id="ARBA00023274"/>
    </source>
</evidence>
<dbReference type="InterPro" id="IPR001684">
    <property type="entry name" value="Ribosomal_bL27"/>
</dbReference>
<keyword evidence="5" id="KW-0496">Mitochondrion</keyword>
<dbReference type="RefSeq" id="XP_049265253.1">
    <property type="nucleotide sequence ID" value="XM_049405081.1"/>
</dbReference>
<dbReference type="OrthoDB" id="1867012at2759"/>
<dbReference type="Proteomes" id="UP000694255">
    <property type="component" value="Unassembled WGS sequence"/>
</dbReference>
<evidence type="ECO:0000313" key="12">
    <source>
        <dbReference type="Proteomes" id="UP000694255"/>
    </source>
</evidence>
<dbReference type="GeneID" id="73468229"/>
<feature type="domain" description="Large ribosomal subunit protein bL27m C-terminal" evidence="10">
    <location>
        <begin position="145"/>
        <end position="386"/>
    </location>
</feature>
<evidence type="ECO:0000256" key="3">
    <source>
        <dbReference type="ARBA" id="ARBA00022946"/>
    </source>
</evidence>
<reference evidence="11 12" key="1">
    <citation type="journal article" date="2021" name="DNA Res.">
        <title>Genome analysis of Candida subhashii reveals its hybrid nature and dual mitochondrial genome conformations.</title>
        <authorList>
            <person name="Mixao V."/>
            <person name="Hegedusova E."/>
            <person name="Saus E."/>
            <person name="Pryszcz L.P."/>
            <person name="Cillingova A."/>
            <person name="Nosek J."/>
            <person name="Gabaldon T."/>
        </authorList>
    </citation>
    <scope>NUCLEOTIDE SEQUENCE [LARGE SCALE GENOMIC DNA]</scope>
    <source>
        <strain evidence="11 12">CBS 10753</strain>
    </source>
</reference>
<evidence type="ECO:0000259" key="10">
    <source>
        <dbReference type="Pfam" id="PF18471"/>
    </source>
</evidence>
<dbReference type="PROSITE" id="PS00831">
    <property type="entry name" value="RIBOSOMAL_L27"/>
    <property type="match status" value="1"/>
</dbReference>
<evidence type="ECO:0000256" key="7">
    <source>
        <dbReference type="ARBA" id="ARBA00035267"/>
    </source>
</evidence>
<dbReference type="PANTHER" id="PTHR15893">
    <property type="entry name" value="RIBOSOMAL PROTEIN L27"/>
    <property type="match status" value="1"/>
</dbReference>
<keyword evidence="6" id="KW-0687">Ribonucleoprotein</keyword>
<evidence type="ECO:0000256" key="5">
    <source>
        <dbReference type="ARBA" id="ARBA00023128"/>
    </source>
</evidence>
<gene>
    <name evidence="11" type="ORF">J8A68_001428</name>
</gene>
<dbReference type="Pfam" id="PF18471">
    <property type="entry name" value="Ribosomal_L27_C"/>
    <property type="match status" value="1"/>
</dbReference>
<dbReference type="GO" id="GO:0005762">
    <property type="term" value="C:mitochondrial large ribosomal subunit"/>
    <property type="evidence" value="ECO:0007669"/>
    <property type="project" value="TreeGrafter"/>
</dbReference>
<feature type="region of interest" description="Disordered" evidence="9">
    <location>
        <begin position="36"/>
        <end position="61"/>
    </location>
</feature>
<proteinExistence type="inferred from homology"/>
<evidence type="ECO:0000256" key="9">
    <source>
        <dbReference type="SAM" id="MobiDB-lite"/>
    </source>
</evidence>